<dbReference type="Proteomes" id="UP000321691">
    <property type="component" value="Unassembled WGS sequence"/>
</dbReference>
<keyword evidence="1" id="KW-1133">Transmembrane helix</keyword>
<dbReference type="EMBL" id="BJZI01000001">
    <property type="protein sequence ID" value="GEO65585.1"/>
    <property type="molecule type" value="Genomic_DNA"/>
</dbReference>
<feature type="transmembrane region" description="Helical" evidence="1">
    <location>
        <begin position="35"/>
        <end position="60"/>
    </location>
</feature>
<accession>A0ABQ0WLT6</accession>
<evidence type="ECO:0000313" key="2">
    <source>
        <dbReference type="EMBL" id="GEO65585.1"/>
    </source>
</evidence>
<feature type="transmembrane region" description="Helical" evidence="1">
    <location>
        <begin position="7"/>
        <end position="29"/>
    </location>
</feature>
<reference evidence="2 3" key="1">
    <citation type="submission" date="2019-07" db="EMBL/GenBank/DDBJ databases">
        <title>Whole genome shotgun sequence of Lactobacillus spicheri NBRC 107155.</title>
        <authorList>
            <person name="Hosoyama A."/>
            <person name="Uohara A."/>
            <person name="Ohji S."/>
            <person name="Ichikawa N."/>
        </authorList>
    </citation>
    <scope>NUCLEOTIDE SEQUENCE [LARGE SCALE GENOMIC DNA]</scope>
    <source>
        <strain evidence="2 3">NBRC 107155</strain>
    </source>
</reference>
<protein>
    <submittedName>
        <fullName evidence="2">Uncharacterized protein</fullName>
    </submittedName>
</protein>
<evidence type="ECO:0000256" key="1">
    <source>
        <dbReference type="SAM" id="Phobius"/>
    </source>
</evidence>
<keyword evidence="1" id="KW-0472">Membrane</keyword>
<comment type="caution">
    <text evidence="2">The sequence shown here is derived from an EMBL/GenBank/DDBJ whole genome shotgun (WGS) entry which is preliminary data.</text>
</comment>
<keyword evidence="1" id="KW-0812">Transmembrane</keyword>
<organism evidence="2 3">
    <name type="scientific">Levilactobacillus spicheri</name>
    <dbReference type="NCBI Taxonomy" id="216463"/>
    <lineage>
        <taxon>Bacteria</taxon>
        <taxon>Bacillati</taxon>
        <taxon>Bacillota</taxon>
        <taxon>Bacilli</taxon>
        <taxon>Lactobacillales</taxon>
        <taxon>Lactobacillaceae</taxon>
        <taxon>Levilactobacillus</taxon>
    </lineage>
</organism>
<sequence length="73" mass="7871">MKNVILNLLLMMVLVTGLIEGAAILANLAYVLNTTVALCLGAVIFTGTCLAVCGLVRYFWRRSFPATSHGLEK</sequence>
<keyword evidence="3" id="KW-1185">Reference proteome</keyword>
<name>A0ABQ0WLT6_9LACO</name>
<evidence type="ECO:0000313" key="3">
    <source>
        <dbReference type="Proteomes" id="UP000321691"/>
    </source>
</evidence>
<gene>
    <name evidence="2" type="ORF">LSP04_00040</name>
</gene>
<proteinExistence type="predicted"/>
<dbReference type="RefSeq" id="WP_147007645.1">
    <property type="nucleotide sequence ID" value="NZ_BJZI01000001.1"/>
</dbReference>